<evidence type="ECO:0000313" key="3">
    <source>
        <dbReference type="Proteomes" id="UP000807115"/>
    </source>
</evidence>
<accession>A0A921QYN6</accession>
<gene>
    <name evidence="2" type="ORF">BDA96_05G153100</name>
</gene>
<dbReference type="AlphaFoldDB" id="A0A921QYN6"/>
<protein>
    <recommendedName>
        <fullName evidence="4">Secreted protein</fullName>
    </recommendedName>
</protein>
<reference evidence="2" key="2">
    <citation type="submission" date="2020-10" db="EMBL/GenBank/DDBJ databases">
        <authorList>
            <person name="Cooper E.A."/>
            <person name="Brenton Z.W."/>
            <person name="Flinn B.S."/>
            <person name="Jenkins J."/>
            <person name="Shu S."/>
            <person name="Flowers D."/>
            <person name="Luo F."/>
            <person name="Wang Y."/>
            <person name="Xia P."/>
            <person name="Barry K."/>
            <person name="Daum C."/>
            <person name="Lipzen A."/>
            <person name="Yoshinaga Y."/>
            <person name="Schmutz J."/>
            <person name="Saski C."/>
            <person name="Vermerris W."/>
            <person name="Kresovich S."/>
        </authorList>
    </citation>
    <scope>NUCLEOTIDE SEQUENCE</scope>
</reference>
<dbReference type="EMBL" id="CM027684">
    <property type="protein sequence ID" value="KAG0530073.1"/>
    <property type="molecule type" value="Genomic_DNA"/>
</dbReference>
<comment type="caution">
    <text evidence="2">The sequence shown here is derived from an EMBL/GenBank/DDBJ whole genome shotgun (WGS) entry which is preliminary data.</text>
</comment>
<name>A0A921QYN6_SORBI</name>
<evidence type="ECO:0000313" key="2">
    <source>
        <dbReference type="EMBL" id="KAG0530073.1"/>
    </source>
</evidence>
<dbReference type="Proteomes" id="UP000807115">
    <property type="component" value="Chromosome 5"/>
</dbReference>
<feature type="signal peptide" evidence="1">
    <location>
        <begin position="1"/>
        <end position="21"/>
    </location>
</feature>
<keyword evidence="1" id="KW-0732">Signal</keyword>
<reference evidence="2" key="1">
    <citation type="journal article" date="2019" name="BMC Genomics">
        <title>A new reference genome for Sorghum bicolor reveals high levels of sequence similarity between sweet and grain genotypes: implications for the genetics of sugar metabolism.</title>
        <authorList>
            <person name="Cooper E.A."/>
            <person name="Brenton Z.W."/>
            <person name="Flinn B.S."/>
            <person name="Jenkins J."/>
            <person name="Shu S."/>
            <person name="Flowers D."/>
            <person name="Luo F."/>
            <person name="Wang Y."/>
            <person name="Xia P."/>
            <person name="Barry K."/>
            <person name="Daum C."/>
            <person name="Lipzen A."/>
            <person name="Yoshinaga Y."/>
            <person name="Schmutz J."/>
            <person name="Saski C."/>
            <person name="Vermerris W."/>
            <person name="Kresovich S."/>
        </authorList>
    </citation>
    <scope>NUCLEOTIDE SEQUENCE</scope>
</reference>
<feature type="chain" id="PRO_5036973240" description="Secreted protein" evidence="1">
    <location>
        <begin position="22"/>
        <end position="82"/>
    </location>
</feature>
<sequence length="82" mass="9224">MRGGSGVWRVVGWLLIQRCDAMRCDARARLSVGGSWSLVSQSVPTDGGIIRQQGRNWKPPLLGLFLYGCRHGHETRPFFVLR</sequence>
<organism evidence="2 3">
    <name type="scientific">Sorghum bicolor</name>
    <name type="common">Sorghum</name>
    <name type="synonym">Sorghum vulgare</name>
    <dbReference type="NCBI Taxonomy" id="4558"/>
    <lineage>
        <taxon>Eukaryota</taxon>
        <taxon>Viridiplantae</taxon>
        <taxon>Streptophyta</taxon>
        <taxon>Embryophyta</taxon>
        <taxon>Tracheophyta</taxon>
        <taxon>Spermatophyta</taxon>
        <taxon>Magnoliopsida</taxon>
        <taxon>Liliopsida</taxon>
        <taxon>Poales</taxon>
        <taxon>Poaceae</taxon>
        <taxon>PACMAD clade</taxon>
        <taxon>Panicoideae</taxon>
        <taxon>Andropogonodae</taxon>
        <taxon>Andropogoneae</taxon>
        <taxon>Sorghinae</taxon>
        <taxon>Sorghum</taxon>
    </lineage>
</organism>
<proteinExistence type="predicted"/>
<evidence type="ECO:0008006" key="4">
    <source>
        <dbReference type="Google" id="ProtNLM"/>
    </source>
</evidence>
<evidence type="ECO:0000256" key="1">
    <source>
        <dbReference type="SAM" id="SignalP"/>
    </source>
</evidence>